<dbReference type="VEuPathDB" id="FungiDB:FOXG_21515"/>
<organism evidence="1 2">
    <name type="scientific">Fusarium oxysporum f. sp. lycopersici (strain 4287 / CBS 123668 / FGSC 9935 / NRRL 34936)</name>
    <name type="common">Fusarium vascular wilt of tomato</name>
    <dbReference type="NCBI Taxonomy" id="426428"/>
    <lineage>
        <taxon>Eukaryota</taxon>
        <taxon>Fungi</taxon>
        <taxon>Dikarya</taxon>
        <taxon>Ascomycota</taxon>
        <taxon>Pezizomycotina</taxon>
        <taxon>Sordariomycetes</taxon>
        <taxon>Hypocreomycetidae</taxon>
        <taxon>Hypocreales</taxon>
        <taxon>Nectriaceae</taxon>
        <taxon>Fusarium</taxon>
        <taxon>Fusarium oxysporum species complex</taxon>
    </lineage>
</organism>
<gene>
    <name evidence="1" type="ORF">FOXG_21515</name>
</gene>
<name>A0A0J9VYI2_FUSO4</name>
<evidence type="ECO:0000313" key="1">
    <source>
        <dbReference type="EMBL" id="KNB15868.1"/>
    </source>
</evidence>
<dbReference type="EMBL" id="DS231717">
    <property type="protein sequence ID" value="KNB15868.1"/>
    <property type="molecule type" value="Genomic_DNA"/>
</dbReference>
<evidence type="ECO:0000313" key="2">
    <source>
        <dbReference type="Proteomes" id="UP000009097"/>
    </source>
</evidence>
<accession>A0A0J9VYI2</accession>
<dbReference type="KEGG" id="fox:FOXG_21515"/>
<proteinExistence type="predicted"/>
<reference evidence="1 2" key="1">
    <citation type="journal article" date="2010" name="Nature">
        <title>Comparative genomics reveals mobile pathogenicity chromosomes in Fusarium.</title>
        <authorList>
            <person name="Ma L.J."/>
            <person name="van der Does H.C."/>
            <person name="Borkovich K.A."/>
            <person name="Coleman J.J."/>
            <person name="Daboussi M.J."/>
            <person name="Di Pietro A."/>
            <person name="Dufresne M."/>
            <person name="Freitag M."/>
            <person name="Grabherr M."/>
            <person name="Henrissat B."/>
            <person name="Houterman P.M."/>
            <person name="Kang S."/>
            <person name="Shim W.B."/>
            <person name="Woloshuk C."/>
            <person name="Xie X."/>
            <person name="Xu J.R."/>
            <person name="Antoniw J."/>
            <person name="Baker S.E."/>
            <person name="Bluhm B.H."/>
            <person name="Breakspear A."/>
            <person name="Brown D.W."/>
            <person name="Butchko R.A."/>
            <person name="Chapman S."/>
            <person name="Coulson R."/>
            <person name="Coutinho P.M."/>
            <person name="Danchin E.G."/>
            <person name="Diener A."/>
            <person name="Gale L.R."/>
            <person name="Gardiner D.M."/>
            <person name="Goff S."/>
            <person name="Hammond-Kosack K.E."/>
            <person name="Hilburn K."/>
            <person name="Hua-Van A."/>
            <person name="Jonkers W."/>
            <person name="Kazan K."/>
            <person name="Kodira C.D."/>
            <person name="Koehrsen M."/>
            <person name="Kumar L."/>
            <person name="Lee Y.H."/>
            <person name="Li L."/>
            <person name="Manners J.M."/>
            <person name="Miranda-Saavedra D."/>
            <person name="Mukherjee M."/>
            <person name="Park G."/>
            <person name="Park J."/>
            <person name="Park S.Y."/>
            <person name="Proctor R.H."/>
            <person name="Regev A."/>
            <person name="Ruiz-Roldan M.C."/>
            <person name="Sain D."/>
            <person name="Sakthikumar S."/>
            <person name="Sykes S."/>
            <person name="Schwartz D.C."/>
            <person name="Turgeon B.G."/>
            <person name="Wapinski I."/>
            <person name="Yoder O."/>
            <person name="Young S."/>
            <person name="Zeng Q."/>
            <person name="Zhou S."/>
            <person name="Galagan J."/>
            <person name="Cuomo C.A."/>
            <person name="Kistler H.C."/>
            <person name="Rep M."/>
        </authorList>
    </citation>
    <scope>NUCLEOTIDE SEQUENCE [LARGE SCALE GENOMIC DNA]</scope>
    <source>
        <strain evidence="2">4287 / CBS 123668 / FGSC 9935 / NRRL 34936</strain>
    </source>
</reference>
<sequence length="35" mass="3501">MGDPLLQRLATGALQAASIGKALPFLAASLSMVST</sequence>
<protein>
    <submittedName>
        <fullName evidence="1">Uncharacterized protein</fullName>
    </submittedName>
</protein>
<dbReference type="AlphaFoldDB" id="A0A0J9VYI2"/>
<dbReference type="GeneID" id="28962221"/>
<dbReference type="Proteomes" id="UP000009097">
    <property type="component" value="Chromosome 14"/>
</dbReference>
<dbReference type="RefSeq" id="XP_018253913.1">
    <property type="nucleotide sequence ID" value="XM_018401859.1"/>
</dbReference>